<feature type="region of interest" description="Disordered" evidence="1">
    <location>
        <begin position="532"/>
        <end position="623"/>
    </location>
</feature>
<evidence type="ECO:0000313" key="5">
    <source>
        <dbReference type="Proteomes" id="UP000319462"/>
    </source>
</evidence>
<feature type="compositionally biased region" description="Low complexity" evidence="1">
    <location>
        <begin position="154"/>
        <end position="175"/>
    </location>
</feature>
<evidence type="ECO:0000313" key="4">
    <source>
        <dbReference type="EMBL" id="SYZ65898.1"/>
    </source>
</evidence>
<dbReference type="EMBL" id="LS997621">
    <property type="protein sequence ID" value="SYZ65898.1"/>
    <property type="molecule type" value="Genomic_DNA"/>
</dbReference>
<keyword evidence="2" id="KW-0472">Membrane</keyword>
<feature type="region of interest" description="Disordered" evidence="1">
    <location>
        <begin position="468"/>
        <end position="495"/>
    </location>
</feature>
<name>A0A3P3Z6N0_LEIBR</name>
<dbReference type="AlphaFoldDB" id="A0A3P3Z6N0"/>
<accession>A0A3P3Z6N0</accession>
<evidence type="ECO:0000313" key="3">
    <source>
        <dbReference type="EMBL" id="SYZ65881.1"/>
    </source>
</evidence>
<feature type="compositionally biased region" description="Basic and acidic residues" evidence="1">
    <location>
        <begin position="532"/>
        <end position="544"/>
    </location>
</feature>
<feature type="transmembrane region" description="Helical" evidence="2">
    <location>
        <begin position="220"/>
        <end position="243"/>
    </location>
</feature>
<evidence type="ECO:0000256" key="1">
    <source>
        <dbReference type="SAM" id="MobiDB-lite"/>
    </source>
</evidence>
<dbReference type="EMBL" id="LS997621">
    <property type="protein sequence ID" value="SYZ65881.1"/>
    <property type="molecule type" value="Genomic_DNA"/>
</dbReference>
<sequence>MGAATHPVADGGLQRHRSFRCRALPVLQRVVLRVLLVLSAFLLTTWRTTPFCCRAHGAHCGLAPGGDASGTGKGLRALLPALPFRQPAALLRCAGFAVVVAATRADNDVSRLGTLFDFGDLAAVGVSASALSSMVGQHAGGSGSEAAKAPKTTGSSSSSSLELSSLSSESSPMESSSFSSAGGSAVVLVDDSVAIAAPPLSLAAPAPDNLGTRRSPTKRLALLGLIALAVPAIIIALIVWCICRRTRYRHRMKELRLNGTRCPGEVDDVDMGNAVMGGDWLSLDAVATGRTRIGANRSCFLISAPSTAAGICVDGIFDPIGQQAVEARQRKRARRVAVAAAEAAGSPTNRVGNSSSGGLADSFGDVSGAVESEMWSSDEEGRANVYSLSGGTGGDVGGAGGSAPIYATSLVLPGAGATGAGASLGAGPSLHGGATASSAITVVPPLARNSQYFNDTARVLLGRYRAKNESGGQQMPPLALPDGGGAATQSLQPAAGTEVGSSNAVLSKSYSAFEQILSSTVAPLQVGREFHQRGDSADSVERPKGLAAPVPRDGDRAERHAENEDIEGEEEEHAFQDVEGLGNEYKDEEYEDDDDGSPQGHSSGSYVPGAQSATRPAPRRSLR</sequence>
<feature type="compositionally biased region" description="Basic and acidic residues" evidence="1">
    <location>
        <begin position="552"/>
        <end position="563"/>
    </location>
</feature>
<evidence type="ECO:0000256" key="2">
    <source>
        <dbReference type="SAM" id="Phobius"/>
    </source>
</evidence>
<feature type="compositionally biased region" description="Acidic residues" evidence="1">
    <location>
        <begin position="586"/>
        <end position="596"/>
    </location>
</feature>
<proteinExistence type="predicted"/>
<keyword evidence="2" id="KW-0812">Transmembrane</keyword>
<dbReference type="Proteomes" id="UP000319462">
    <property type="component" value="Chromosome 22"/>
</dbReference>
<feature type="region of interest" description="Disordered" evidence="1">
    <location>
        <begin position="141"/>
        <end position="175"/>
    </location>
</feature>
<reference evidence="3 5" key="1">
    <citation type="submission" date="2018-09" db="EMBL/GenBank/DDBJ databases">
        <authorList>
            <person name="Peiro R."/>
            <person name="Begona"/>
            <person name="Cbmso G."/>
            <person name="Lopez M."/>
            <person name="Gonzalez S."/>
        </authorList>
    </citation>
    <scope>NUCLEOTIDE SEQUENCE [LARGE SCALE GENOMIC DNA]</scope>
</reference>
<organism evidence="3 5">
    <name type="scientific">Leishmania braziliensis MHOM/BR/75/M2904</name>
    <dbReference type="NCBI Taxonomy" id="420245"/>
    <lineage>
        <taxon>Eukaryota</taxon>
        <taxon>Discoba</taxon>
        <taxon>Euglenozoa</taxon>
        <taxon>Kinetoplastea</taxon>
        <taxon>Metakinetoplastina</taxon>
        <taxon>Trypanosomatida</taxon>
        <taxon>Trypanosomatidae</taxon>
        <taxon>Leishmaniinae</taxon>
        <taxon>Leishmania</taxon>
        <taxon>Leishmania braziliensis species complex</taxon>
    </lineage>
</organism>
<keyword evidence="2" id="KW-1133">Transmembrane helix</keyword>
<gene>
    <name evidence="3" type="ORF">LBRM2904_22.0550</name>
    <name evidence="4" type="ORF">LBRM2904_22.0720</name>
</gene>
<protein>
    <submittedName>
        <fullName evidence="3">3'a2rel-related_protein</fullName>
    </submittedName>
</protein>